<dbReference type="Proteomes" id="UP001448207">
    <property type="component" value="Unassembled WGS sequence"/>
</dbReference>
<proteinExistence type="predicted"/>
<evidence type="ECO:0000313" key="3">
    <source>
        <dbReference type="Proteomes" id="UP001448207"/>
    </source>
</evidence>
<organism evidence="2 3">
    <name type="scientific">Phycomyces blakesleeanus</name>
    <dbReference type="NCBI Taxonomy" id="4837"/>
    <lineage>
        <taxon>Eukaryota</taxon>
        <taxon>Fungi</taxon>
        <taxon>Fungi incertae sedis</taxon>
        <taxon>Mucoromycota</taxon>
        <taxon>Mucoromycotina</taxon>
        <taxon>Mucoromycetes</taxon>
        <taxon>Mucorales</taxon>
        <taxon>Phycomycetaceae</taxon>
        <taxon>Phycomyces</taxon>
    </lineage>
</organism>
<name>A0ABR3ATQ1_PHYBL</name>
<feature type="region of interest" description="Disordered" evidence="1">
    <location>
        <begin position="152"/>
        <end position="196"/>
    </location>
</feature>
<gene>
    <name evidence="2" type="ORF">J3Q64DRAFT_1837875</name>
</gene>
<evidence type="ECO:0000313" key="2">
    <source>
        <dbReference type="EMBL" id="KAL0081170.1"/>
    </source>
</evidence>
<sequence>MPLKRTNKKAEDSNRKLQIKQYKIPGFEEEKKPKKTHGFWNETKDVNNVTPGETELSYETCRRKMLRLVDIYKGAFEEKTVVGTSSTNKNRPEIEKAVSRVLDKEIGRQELKLGLEGHLQSITLGAPGRITNLKQVYRDFVRNNNADMQEEFPTESSAMSAARPVSRACPASIEDGEGENADEEHPKVGYEASESQVARQAEAMGVLKQILNNMCDIEEKLKKAKKK</sequence>
<reference evidence="2 3" key="1">
    <citation type="submission" date="2024-04" db="EMBL/GenBank/DDBJ databases">
        <title>Symmetric and asymmetric DNA N6-adenine methylation regulates different biological responses in Mucorales.</title>
        <authorList>
            <consortium name="Lawrence Berkeley National Laboratory"/>
            <person name="Lax C."/>
            <person name="Mondo S.J."/>
            <person name="Osorio-Concepcion M."/>
            <person name="Muszewska A."/>
            <person name="Corrochano-Luque M."/>
            <person name="Gutierrez G."/>
            <person name="Riley R."/>
            <person name="Lipzen A."/>
            <person name="Guo J."/>
            <person name="Hundley H."/>
            <person name="Amirebrahimi M."/>
            <person name="Ng V."/>
            <person name="Lorenzo-Gutierrez D."/>
            <person name="Binder U."/>
            <person name="Yang J."/>
            <person name="Song Y."/>
            <person name="Canovas D."/>
            <person name="Navarro E."/>
            <person name="Freitag M."/>
            <person name="Gabaldon T."/>
            <person name="Grigoriev I.V."/>
            <person name="Corrochano L.M."/>
            <person name="Nicolas F.E."/>
            <person name="Garre V."/>
        </authorList>
    </citation>
    <scope>NUCLEOTIDE SEQUENCE [LARGE SCALE GENOMIC DNA]</scope>
    <source>
        <strain evidence="2 3">L51</strain>
    </source>
</reference>
<comment type="caution">
    <text evidence="2">The sequence shown here is derived from an EMBL/GenBank/DDBJ whole genome shotgun (WGS) entry which is preliminary data.</text>
</comment>
<protein>
    <submittedName>
        <fullName evidence="2">Uncharacterized protein</fullName>
    </submittedName>
</protein>
<dbReference type="EMBL" id="JBCLYO010000018">
    <property type="protein sequence ID" value="KAL0081170.1"/>
    <property type="molecule type" value="Genomic_DNA"/>
</dbReference>
<evidence type="ECO:0000256" key="1">
    <source>
        <dbReference type="SAM" id="MobiDB-lite"/>
    </source>
</evidence>
<keyword evidence="3" id="KW-1185">Reference proteome</keyword>
<accession>A0ABR3ATQ1</accession>